<feature type="signal peptide" evidence="5">
    <location>
        <begin position="1"/>
        <end position="28"/>
    </location>
</feature>
<dbReference type="InterPro" id="IPR051601">
    <property type="entry name" value="Serine_prot/Carboxylest_S33"/>
</dbReference>
<feature type="domain" description="AB hydrolase-1" evidence="6">
    <location>
        <begin position="113"/>
        <end position="259"/>
    </location>
</feature>
<reference evidence="7 8" key="1">
    <citation type="submission" date="2024-09" db="EMBL/GenBank/DDBJ databases">
        <authorList>
            <person name="Sun Q."/>
            <person name="Mori K."/>
        </authorList>
    </citation>
    <scope>NUCLEOTIDE SEQUENCE [LARGE SCALE GENOMIC DNA]</scope>
    <source>
        <strain evidence="7 8">JCM 3307</strain>
    </source>
</reference>
<dbReference type="InterPro" id="IPR029058">
    <property type="entry name" value="AB_hydrolase_fold"/>
</dbReference>
<keyword evidence="2 5" id="KW-0732">Signal</keyword>
<dbReference type="GO" id="GO:0016787">
    <property type="term" value="F:hydrolase activity"/>
    <property type="evidence" value="ECO:0007669"/>
    <property type="project" value="UniProtKB-KW"/>
</dbReference>
<comment type="similarity">
    <text evidence="1">Belongs to the peptidase S33 family.</text>
</comment>
<dbReference type="SUPFAM" id="SSF53474">
    <property type="entry name" value="alpha/beta-Hydrolases"/>
    <property type="match status" value="1"/>
</dbReference>
<keyword evidence="3 7" id="KW-0378">Hydrolase</keyword>
<feature type="chain" id="PRO_5047302121" evidence="5">
    <location>
        <begin position="29"/>
        <end position="518"/>
    </location>
</feature>
<dbReference type="InterPro" id="IPR000073">
    <property type="entry name" value="AB_hydrolase_1"/>
</dbReference>
<name>A0ABV5LY80_9ACTN</name>
<evidence type="ECO:0000259" key="6">
    <source>
        <dbReference type="Pfam" id="PF00561"/>
    </source>
</evidence>
<dbReference type="EMBL" id="JBHMCA010000005">
    <property type="protein sequence ID" value="MFB9441560.1"/>
    <property type="molecule type" value="Genomic_DNA"/>
</dbReference>
<organism evidence="7 8">
    <name type="scientific">Dactylosporangium vinaceum</name>
    <dbReference type="NCBI Taxonomy" id="53362"/>
    <lineage>
        <taxon>Bacteria</taxon>
        <taxon>Bacillati</taxon>
        <taxon>Actinomycetota</taxon>
        <taxon>Actinomycetes</taxon>
        <taxon>Micromonosporales</taxon>
        <taxon>Micromonosporaceae</taxon>
        <taxon>Dactylosporangium</taxon>
    </lineage>
</organism>
<dbReference type="Gene3D" id="3.40.50.1820">
    <property type="entry name" value="alpha/beta hydrolase"/>
    <property type="match status" value="1"/>
</dbReference>
<keyword evidence="8" id="KW-1185">Reference proteome</keyword>
<evidence type="ECO:0000256" key="2">
    <source>
        <dbReference type="ARBA" id="ARBA00022729"/>
    </source>
</evidence>
<evidence type="ECO:0000256" key="5">
    <source>
        <dbReference type="SAM" id="SignalP"/>
    </source>
</evidence>
<evidence type="ECO:0000256" key="4">
    <source>
        <dbReference type="SAM" id="MobiDB-lite"/>
    </source>
</evidence>
<dbReference type="RefSeq" id="WP_246655815.1">
    <property type="nucleotide sequence ID" value="NZ_CP061913.1"/>
</dbReference>
<dbReference type="PANTHER" id="PTHR43248">
    <property type="entry name" value="2-SUCCINYL-6-HYDROXY-2,4-CYCLOHEXADIENE-1-CARBOXYLATE SYNTHASE"/>
    <property type="match status" value="1"/>
</dbReference>
<dbReference type="Proteomes" id="UP001589608">
    <property type="component" value="Unassembled WGS sequence"/>
</dbReference>
<feature type="region of interest" description="Disordered" evidence="4">
    <location>
        <begin position="355"/>
        <end position="384"/>
    </location>
</feature>
<proteinExistence type="inferred from homology"/>
<dbReference type="Pfam" id="PF00561">
    <property type="entry name" value="Abhydrolase_1"/>
    <property type="match status" value="1"/>
</dbReference>
<dbReference type="PANTHER" id="PTHR43248:SF29">
    <property type="entry name" value="TRIPEPTIDYL AMINOPEPTIDASE"/>
    <property type="match status" value="1"/>
</dbReference>
<protein>
    <submittedName>
        <fullName evidence="7">Alpha/beta fold hydrolase</fullName>
    </submittedName>
</protein>
<comment type="caution">
    <text evidence="7">The sequence shown here is derived from an EMBL/GenBank/DDBJ whole genome shotgun (WGS) entry which is preliminary data.</text>
</comment>
<evidence type="ECO:0000256" key="1">
    <source>
        <dbReference type="ARBA" id="ARBA00010088"/>
    </source>
</evidence>
<evidence type="ECO:0000313" key="8">
    <source>
        <dbReference type="Proteomes" id="UP001589608"/>
    </source>
</evidence>
<evidence type="ECO:0000313" key="7">
    <source>
        <dbReference type="EMBL" id="MFB9441560.1"/>
    </source>
</evidence>
<gene>
    <name evidence="7" type="ORF">ACFFTR_00490</name>
</gene>
<evidence type="ECO:0000256" key="3">
    <source>
        <dbReference type="ARBA" id="ARBA00022801"/>
    </source>
</evidence>
<sequence>MMQPNRLTASAALLGAVGALLAAAPAAAAPDTSSGRPGAAVDWKPCPAYSEGALRALAPPDRLDQLKALLARLQCGTVTVPLDYRSPRGRQITVALTRLPATDRAHRLGSLALNPGGPGGSGYLMPLQVIIQNDANAGLNTRYDLIGFDPRGVGYSTKVDCPPPAQRPERVIGTLSRDQARQLYSTQVAETAACGDYDPSFLGRLTTADVARDLDTIRAALGERRLSFLGVSWGTWLGVVYRTLFPHNVDRMLLDSVAIPRFDLTSFDSGRNAAAERNAGRFADWLAARDSTYHLGATGTRVRAAIAAMVADFDAHPRTFTDLPEPLDGSLIAQAAAVNHYDWDLAGQILGELRTATGPTAPPKTKEVLGGDDGGPQGPPPADLPEQTNQTMNHAAFCNEDTARPSFDTAWADYQRRLAANPMTGRTLRFSAGCAGWPLPPQPVRIGPGGGELVLAGHRWETPSPYEWTIQTQALAGGRVYTVDDDVHGSVLHEPACAADAVRFFNTGRIDAGCPGVV</sequence>
<accession>A0ABV5LY80</accession>